<dbReference type="Gene3D" id="1.10.4040.10">
    <property type="entry name" value="Penicillinase repressor domain"/>
    <property type="match status" value="1"/>
</dbReference>
<dbReference type="GO" id="GO:0045892">
    <property type="term" value="P:negative regulation of DNA-templated transcription"/>
    <property type="evidence" value="ECO:0007669"/>
    <property type="project" value="InterPro"/>
</dbReference>
<dbReference type="SUPFAM" id="SSF46785">
    <property type="entry name" value="Winged helix' DNA-binding domain"/>
    <property type="match status" value="1"/>
</dbReference>
<keyword evidence="2" id="KW-0805">Transcription regulation</keyword>
<dbReference type="InterPro" id="IPR005650">
    <property type="entry name" value="BlaI_family"/>
</dbReference>
<comment type="caution">
    <text evidence="6">The sequence shown here is derived from an EMBL/GenBank/DDBJ whole genome shotgun (WGS) entry which is preliminary data.</text>
</comment>
<evidence type="ECO:0000256" key="1">
    <source>
        <dbReference type="ARBA" id="ARBA00011046"/>
    </source>
</evidence>
<dbReference type="AlphaFoldDB" id="A0A5M6D5C1"/>
<dbReference type="Pfam" id="PF03965">
    <property type="entry name" value="Penicillinase_R"/>
    <property type="match status" value="1"/>
</dbReference>
<evidence type="ECO:0000256" key="2">
    <source>
        <dbReference type="ARBA" id="ARBA00023015"/>
    </source>
</evidence>
<evidence type="ECO:0000256" key="4">
    <source>
        <dbReference type="ARBA" id="ARBA00023163"/>
    </source>
</evidence>
<dbReference type="InterPro" id="IPR036390">
    <property type="entry name" value="WH_DNA-bd_sf"/>
</dbReference>
<dbReference type="InterPro" id="IPR036388">
    <property type="entry name" value="WH-like_DNA-bd_sf"/>
</dbReference>
<proteinExistence type="inferred from homology"/>
<accession>A0A5M6D5C1</accession>
<feature type="region of interest" description="Disordered" evidence="5">
    <location>
        <begin position="101"/>
        <end position="125"/>
    </location>
</feature>
<comment type="similarity">
    <text evidence="1">Belongs to the BlaI transcriptional regulatory family.</text>
</comment>
<evidence type="ECO:0000313" key="7">
    <source>
        <dbReference type="Proteomes" id="UP000324479"/>
    </source>
</evidence>
<dbReference type="PIRSF" id="PIRSF019455">
    <property type="entry name" value="CopR_AtkY"/>
    <property type="match status" value="1"/>
</dbReference>
<name>A0A5M6D5C1_9BACT</name>
<dbReference type="GO" id="GO:0003677">
    <property type="term" value="F:DNA binding"/>
    <property type="evidence" value="ECO:0007669"/>
    <property type="project" value="UniProtKB-KW"/>
</dbReference>
<dbReference type="EMBL" id="VWOX01000007">
    <property type="protein sequence ID" value="KAA5542704.1"/>
    <property type="molecule type" value="Genomic_DNA"/>
</dbReference>
<reference evidence="6 7" key="1">
    <citation type="submission" date="2019-08" db="EMBL/GenBank/DDBJ databases">
        <authorList>
            <person name="Dhanesh K."/>
            <person name="Kumar G."/>
            <person name="Sasikala C."/>
            <person name="Venkata Ramana C."/>
        </authorList>
    </citation>
    <scope>NUCLEOTIDE SEQUENCE [LARGE SCALE GENOMIC DNA]</scope>
    <source>
        <strain evidence="6 7">JC645</strain>
    </source>
</reference>
<keyword evidence="4" id="KW-0804">Transcription</keyword>
<protein>
    <submittedName>
        <fullName evidence="6">BlaI/MecI/CopY family transcriptional regulator</fullName>
    </submittedName>
</protein>
<keyword evidence="3" id="KW-0238">DNA-binding</keyword>
<dbReference type="RefSeq" id="WP_150077121.1">
    <property type="nucleotide sequence ID" value="NZ_VWOX01000007.1"/>
</dbReference>
<evidence type="ECO:0000256" key="5">
    <source>
        <dbReference type="SAM" id="MobiDB-lite"/>
    </source>
</evidence>
<evidence type="ECO:0000313" key="6">
    <source>
        <dbReference type="EMBL" id="KAA5542704.1"/>
    </source>
</evidence>
<dbReference type="Gene3D" id="1.10.10.10">
    <property type="entry name" value="Winged helix-like DNA-binding domain superfamily/Winged helix DNA-binding domain"/>
    <property type="match status" value="1"/>
</dbReference>
<evidence type="ECO:0000256" key="3">
    <source>
        <dbReference type="ARBA" id="ARBA00023125"/>
    </source>
</evidence>
<dbReference type="Proteomes" id="UP000324479">
    <property type="component" value="Unassembled WGS sequence"/>
</dbReference>
<gene>
    <name evidence="6" type="ORF">FYK55_14335</name>
</gene>
<sequence length="125" mass="14592">MRLTPGELKVMRLLWKHGEMKPPEIGERYKPPIKDAALRACLAVLLEKGHVERRREGRAYVYRARTKQHRAYKTMLRELLDNFCDGSARQLMMNLAEQESLSEDDLQEIKRLTKSTQTPGKKGKR</sequence>
<keyword evidence="7" id="KW-1185">Reference proteome</keyword>
<organism evidence="6 7">
    <name type="scientific">Roseiconus nitratireducens</name>
    <dbReference type="NCBI Taxonomy" id="2605748"/>
    <lineage>
        <taxon>Bacteria</taxon>
        <taxon>Pseudomonadati</taxon>
        <taxon>Planctomycetota</taxon>
        <taxon>Planctomycetia</taxon>
        <taxon>Pirellulales</taxon>
        <taxon>Pirellulaceae</taxon>
        <taxon>Roseiconus</taxon>
    </lineage>
</organism>